<organism evidence="1 2">
    <name type="scientific">Pleodorina starrii</name>
    <dbReference type="NCBI Taxonomy" id="330485"/>
    <lineage>
        <taxon>Eukaryota</taxon>
        <taxon>Viridiplantae</taxon>
        <taxon>Chlorophyta</taxon>
        <taxon>core chlorophytes</taxon>
        <taxon>Chlorophyceae</taxon>
        <taxon>CS clade</taxon>
        <taxon>Chlamydomonadales</taxon>
        <taxon>Volvocaceae</taxon>
        <taxon>Pleodorina</taxon>
    </lineage>
</organism>
<protein>
    <submittedName>
        <fullName evidence="1">Uncharacterized protein</fullName>
    </submittedName>
</protein>
<accession>A0A9W6EXZ9</accession>
<comment type="caution">
    <text evidence="1">The sequence shown here is derived from an EMBL/GenBank/DDBJ whole genome shotgun (WGS) entry which is preliminary data.</text>
</comment>
<reference evidence="1 2" key="1">
    <citation type="journal article" date="2023" name="Commun. Biol.">
        <title>Reorganization of the ancestral sex-determining regions during the evolution of trioecy in Pleodorina starrii.</title>
        <authorList>
            <person name="Takahashi K."/>
            <person name="Suzuki S."/>
            <person name="Kawai-Toyooka H."/>
            <person name="Yamamoto K."/>
            <person name="Hamaji T."/>
            <person name="Ootsuki R."/>
            <person name="Yamaguchi H."/>
            <person name="Kawachi M."/>
            <person name="Higashiyama T."/>
            <person name="Nozaki H."/>
        </authorList>
    </citation>
    <scope>NUCLEOTIDE SEQUENCE [LARGE SCALE GENOMIC DNA]</scope>
    <source>
        <strain evidence="1 2">NIES-4479</strain>
    </source>
</reference>
<proteinExistence type="predicted"/>
<sequence>MHSSLRRTDWAATTTADSVLTAAAAWALTGDDRWLVSAAAVDWVYTATTVDGSALPTANSPAADGEAAFSHRPVTGVLWSWRMVVDPHELAEQVSAGHAPSYRRRSKATDAAAAGIVSLQCRRIGSFSAGCDGA</sequence>
<dbReference type="Proteomes" id="UP001165080">
    <property type="component" value="Unassembled WGS sequence"/>
</dbReference>
<name>A0A9W6EXZ9_9CHLO</name>
<dbReference type="AlphaFoldDB" id="A0A9W6EXZ9"/>
<dbReference type="EMBL" id="BRXU01000001">
    <property type="protein sequence ID" value="GLC48556.1"/>
    <property type="molecule type" value="Genomic_DNA"/>
</dbReference>
<evidence type="ECO:0000313" key="2">
    <source>
        <dbReference type="Proteomes" id="UP001165080"/>
    </source>
</evidence>
<keyword evidence="2" id="KW-1185">Reference proteome</keyword>
<gene>
    <name evidence="1" type="primary">PLESTBF000063</name>
    <name evidence="1" type="ORF">PLESTB_000110900</name>
</gene>
<evidence type="ECO:0000313" key="1">
    <source>
        <dbReference type="EMBL" id="GLC48556.1"/>
    </source>
</evidence>